<evidence type="ECO:0000313" key="3">
    <source>
        <dbReference type="Proteomes" id="UP000295764"/>
    </source>
</evidence>
<dbReference type="Pfam" id="PF13302">
    <property type="entry name" value="Acetyltransf_3"/>
    <property type="match status" value="1"/>
</dbReference>
<dbReference type="Gene3D" id="3.40.630.30">
    <property type="match status" value="1"/>
</dbReference>
<dbReference type="GO" id="GO:0016747">
    <property type="term" value="F:acyltransferase activity, transferring groups other than amino-acyl groups"/>
    <property type="evidence" value="ECO:0007669"/>
    <property type="project" value="InterPro"/>
</dbReference>
<dbReference type="InterPro" id="IPR016181">
    <property type="entry name" value="Acyl_CoA_acyltransferase"/>
</dbReference>
<dbReference type="RefSeq" id="WP_133519185.1">
    <property type="nucleotide sequence ID" value="NZ_SNVW01000003.1"/>
</dbReference>
<dbReference type="PROSITE" id="PS51186">
    <property type="entry name" value="GNAT"/>
    <property type="match status" value="1"/>
</dbReference>
<dbReference type="AlphaFoldDB" id="A0A4R6DKT9"/>
<protein>
    <submittedName>
        <fullName evidence="2">RimJ/RimL family protein N-acetyltransferase</fullName>
    </submittedName>
</protein>
<evidence type="ECO:0000313" key="2">
    <source>
        <dbReference type="EMBL" id="TDN45387.1"/>
    </source>
</evidence>
<dbReference type="SUPFAM" id="SSF55729">
    <property type="entry name" value="Acyl-CoA N-acyltransferases (Nat)"/>
    <property type="match status" value="1"/>
</dbReference>
<dbReference type="InterPro" id="IPR000182">
    <property type="entry name" value="GNAT_dom"/>
</dbReference>
<accession>A0A4R6DKT9</accession>
<dbReference type="PANTHER" id="PTHR43792">
    <property type="entry name" value="GNAT FAMILY, PUTATIVE (AFU_ORTHOLOGUE AFUA_3G00765)-RELATED-RELATED"/>
    <property type="match status" value="1"/>
</dbReference>
<dbReference type="EMBL" id="SNVW01000003">
    <property type="protein sequence ID" value="TDN45387.1"/>
    <property type="molecule type" value="Genomic_DNA"/>
</dbReference>
<feature type="domain" description="N-acetyltransferase" evidence="1">
    <location>
        <begin position="19"/>
        <end position="181"/>
    </location>
</feature>
<gene>
    <name evidence="2" type="ORF">EDF64_103311</name>
</gene>
<dbReference type="InterPro" id="IPR051531">
    <property type="entry name" value="N-acetyltransferase"/>
</dbReference>
<organism evidence="2 3">
    <name type="scientific">Curtobacterium flaccumfaciens</name>
    <dbReference type="NCBI Taxonomy" id="2035"/>
    <lineage>
        <taxon>Bacteria</taxon>
        <taxon>Bacillati</taxon>
        <taxon>Actinomycetota</taxon>
        <taxon>Actinomycetes</taxon>
        <taxon>Micrococcales</taxon>
        <taxon>Microbacteriaceae</taxon>
        <taxon>Curtobacterium</taxon>
    </lineage>
</organism>
<evidence type="ECO:0000259" key="1">
    <source>
        <dbReference type="PROSITE" id="PS51186"/>
    </source>
</evidence>
<proteinExistence type="predicted"/>
<name>A0A4R6DKT9_9MICO</name>
<comment type="caution">
    <text evidence="2">The sequence shown here is derived from an EMBL/GenBank/DDBJ whole genome shotgun (WGS) entry which is preliminary data.</text>
</comment>
<dbReference type="OrthoDB" id="9814648at2"/>
<reference evidence="2 3" key="1">
    <citation type="submission" date="2019-03" db="EMBL/GenBank/DDBJ databases">
        <title>Genomic analyses of the natural microbiome of Caenorhabditis elegans.</title>
        <authorList>
            <person name="Samuel B."/>
        </authorList>
    </citation>
    <scope>NUCLEOTIDE SEQUENCE [LARGE SCALE GENOMIC DNA]</scope>
    <source>
        <strain evidence="2 3">JUb65</strain>
    </source>
</reference>
<sequence length="186" mass="20556">MSVITDRLAAQPTLTTERLTLVQLGPEHLDASLAALEDQDAMRLTGTRGTFTRDRVRAHLERLPGADDRADFAITDAQGSYLGEVVLNELEEDDLAVNYRIALARPALRGRGFGTEAGRAVVDWAFDVVGLHRVSLEVYAFNPAAQRSYEKIGFVVEGRARDALRWDGAWTDAVCMAMLDTDPRPR</sequence>
<keyword evidence="2" id="KW-0808">Transferase</keyword>
<dbReference type="Proteomes" id="UP000295764">
    <property type="component" value="Unassembled WGS sequence"/>
</dbReference>